<protein>
    <submittedName>
        <fullName evidence="1">Uncharacterized protein</fullName>
    </submittedName>
</protein>
<sequence>MTKKNKQQRTPPAKDKLFEQKTKYLNEKQAAKAAIQAENMIKKGVFKEVLPIDAPVFSSNSTEATEMLGVETHTEVSTGDAGLISCIEELPDPDKEEGLGNIDAASTTPVLPPTKAVASQGLGVVGSYAEALLGGANAEIANTIREQETREALAEKMKKQGTVGEAIPPETLPLSFKASVSPIQTPVKALIHAEESQASQGSVGATSWGSDG</sequence>
<name>A0AAV0FZI2_9ASTE</name>
<dbReference type="AlphaFoldDB" id="A0AAV0FZI2"/>
<proteinExistence type="predicted"/>
<dbReference type="Proteomes" id="UP001152523">
    <property type="component" value="Unassembled WGS sequence"/>
</dbReference>
<evidence type="ECO:0000313" key="2">
    <source>
        <dbReference type="Proteomes" id="UP001152523"/>
    </source>
</evidence>
<keyword evidence="2" id="KW-1185">Reference proteome</keyword>
<comment type="caution">
    <text evidence="1">The sequence shown here is derived from an EMBL/GenBank/DDBJ whole genome shotgun (WGS) entry which is preliminary data.</text>
</comment>
<reference evidence="1" key="1">
    <citation type="submission" date="2022-07" db="EMBL/GenBank/DDBJ databases">
        <authorList>
            <person name="Macas J."/>
            <person name="Novak P."/>
            <person name="Neumann P."/>
        </authorList>
    </citation>
    <scope>NUCLEOTIDE SEQUENCE</scope>
</reference>
<evidence type="ECO:0000313" key="1">
    <source>
        <dbReference type="EMBL" id="CAH9141071.1"/>
    </source>
</evidence>
<accession>A0AAV0FZI2</accession>
<gene>
    <name evidence="1" type="ORF">CEPIT_LOCUS38851</name>
</gene>
<organism evidence="1 2">
    <name type="scientific">Cuscuta epithymum</name>
    <dbReference type="NCBI Taxonomy" id="186058"/>
    <lineage>
        <taxon>Eukaryota</taxon>
        <taxon>Viridiplantae</taxon>
        <taxon>Streptophyta</taxon>
        <taxon>Embryophyta</taxon>
        <taxon>Tracheophyta</taxon>
        <taxon>Spermatophyta</taxon>
        <taxon>Magnoliopsida</taxon>
        <taxon>eudicotyledons</taxon>
        <taxon>Gunneridae</taxon>
        <taxon>Pentapetalae</taxon>
        <taxon>asterids</taxon>
        <taxon>lamiids</taxon>
        <taxon>Solanales</taxon>
        <taxon>Convolvulaceae</taxon>
        <taxon>Cuscuteae</taxon>
        <taxon>Cuscuta</taxon>
        <taxon>Cuscuta subgen. Cuscuta</taxon>
    </lineage>
</organism>
<dbReference type="EMBL" id="CAMAPF010001028">
    <property type="protein sequence ID" value="CAH9141071.1"/>
    <property type="molecule type" value="Genomic_DNA"/>
</dbReference>